<gene>
    <name evidence="3" type="ORF">BMWSH_5063</name>
</gene>
<evidence type="ECO:0000259" key="2">
    <source>
        <dbReference type="PROSITE" id="PS50943"/>
    </source>
</evidence>
<dbReference type="PROSITE" id="PS50943">
    <property type="entry name" value="HTH_CROC1"/>
    <property type="match status" value="1"/>
</dbReference>
<dbReference type="AlphaFoldDB" id="A0A8D4BMY3"/>
<evidence type="ECO:0000256" key="1">
    <source>
        <dbReference type="ARBA" id="ARBA00023125"/>
    </source>
</evidence>
<dbReference type="PANTHER" id="PTHR46558">
    <property type="entry name" value="TRACRIPTIONAL REGULATORY PROTEIN-RELATED-RELATED"/>
    <property type="match status" value="1"/>
</dbReference>
<sequence length="168" mass="19591">MTLRELADALGVPFTTLGNYERGDRKPDLQFLMDISKYFGVSMDFLTRTNEITSHEDYKVISYSEDINEMLNRANPEIKKKLLEVYDQLFLITCEHAINPPNNTELEILENLFNSIIKMKQGFGIGIKKGGFSSSTKFELAKSYLKEKEEIDKYFNQLFEIYIERSFK</sequence>
<organism evidence="3 4">
    <name type="scientific">Priestia megaterium (strain WSH-002)</name>
    <name type="common">Bacillus megaterium</name>
    <dbReference type="NCBI Taxonomy" id="1006007"/>
    <lineage>
        <taxon>Bacteria</taxon>
        <taxon>Bacillati</taxon>
        <taxon>Bacillota</taxon>
        <taxon>Bacilli</taxon>
        <taxon>Bacillales</taxon>
        <taxon>Bacillaceae</taxon>
        <taxon>Priestia</taxon>
    </lineage>
</organism>
<dbReference type="PANTHER" id="PTHR46558:SF11">
    <property type="entry name" value="HTH-TYPE TRANSCRIPTIONAL REGULATOR XRE"/>
    <property type="match status" value="1"/>
</dbReference>
<dbReference type="KEGG" id="bmh:BMWSH_5063"/>
<dbReference type="GO" id="GO:0003677">
    <property type="term" value="F:DNA binding"/>
    <property type="evidence" value="ECO:0007669"/>
    <property type="project" value="UniProtKB-KW"/>
</dbReference>
<evidence type="ECO:0000313" key="4">
    <source>
        <dbReference type="Proteomes" id="UP000001283"/>
    </source>
</evidence>
<name>A0A8D4BMY3_PRIMW</name>
<dbReference type="InterPro" id="IPR010982">
    <property type="entry name" value="Lambda_DNA-bd_dom_sf"/>
</dbReference>
<evidence type="ECO:0000313" key="3">
    <source>
        <dbReference type="EMBL" id="AEN91941.1"/>
    </source>
</evidence>
<reference evidence="3 4" key="1">
    <citation type="journal article" date="2011" name="J. Bacteriol.">
        <title>Complete genome sequence of the industrial strain Bacillus megaterium WSH-002.</title>
        <authorList>
            <person name="Liu L."/>
            <person name="Li Y."/>
            <person name="Zhang J."/>
            <person name="Zou W."/>
            <person name="Zhou Z."/>
            <person name="Liu J."/>
            <person name="Li X."/>
            <person name="Wang L."/>
            <person name="Chen J."/>
        </authorList>
    </citation>
    <scope>NUCLEOTIDE SEQUENCE [LARGE SCALE GENOMIC DNA]</scope>
    <source>
        <strain evidence="3 4">WSH-002</strain>
    </source>
</reference>
<protein>
    <submittedName>
        <fullName evidence="3">Putative transcriptional regulator</fullName>
    </submittedName>
</protein>
<dbReference type="EMBL" id="CP003017">
    <property type="protein sequence ID" value="AEN91941.1"/>
    <property type="molecule type" value="Genomic_DNA"/>
</dbReference>
<dbReference type="SMART" id="SM00530">
    <property type="entry name" value="HTH_XRE"/>
    <property type="match status" value="1"/>
</dbReference>
<dbReference type="SUPFAM" id="SSF47413">
    <property type="entry name" value="lambda repressor-like DNA-binding domains"/>
    <property type="match status" value="1"/>
</dbReference>
<feature type="domain" description="HTH cro/C1-type" evidence="2">
    <location>
        <begin position="1"/>
        <end position="46"/>
    </location>
</feature>
<dbReference type="InterPro" id="IPR001387">
    <property type="entry name" value="Cro/C1-type_HTH"/>
</dbReference>
<dbReference type="Pfam" id="PF01381">
    <property type="entry name" value="HTH_3"/>
    <property type="match status" value="1"/>
</dbReference>
<dbReference type="Gene3D" id="1.10.260.40">
    <property type="entry name" value="lambda repressor-like DNA-binding domains"/>
    <property type="match status" value="1"/>
</dbReference>
<keyword evidence="1" id="KW-0238">DNA-binding</keyword>
<dbReference type="CDD" id="cd00093">
    <property type="entry name" value="HTH_XRE"/>
    <property type="match status" value="1"/>
</dbReference>
<dbReference type="Proteomes" id="UP000001283">
    <property type="component" value="Chromosome"/>
</dbReference>
<proteinExistence type="predicted"/>
<accession>A0A8D4BMY3</accession>